<accession>A0A1C4WQ74</accession>
<evidence type="ECO:0000313" key="4">
    <source>
        <dbReference type="Proteomes" id="UP000198242"/>
    </source>
</evidence>
<dbReference type="GO" id="GO:0016810">
    <property type="term" value="F:hydrolase activity, acting on carbon-nitrogen (but not peptide) bonds"/>
    <property type="evidence" value="ECO:0007669"/>
    <property type="project" value="InterPro"/>
</dbReference>
<dbReference type="PANTHER" id="PTHR43135:SF3">
    <property type="entry name" value="ALPHA-D-RIBOSE 1-METHYLPHOSPHONATE 5-TRIPHOSPHATE DIPHOSPHATASE"/>
    <property type="match status" value="1"/>
</dbReference>
<organism evidence="3 4">
    <name type="scientific">Micromonospora viridifaciens</name>
    <dbReference type="NCBI Taxonomy" id="1881"/>
    <lineage>
        <taxon>Bacteria</taxon>
        <taxon>Bacillati</taxon>
        <taxon>Actinomycetota</taxon>
        <taxon>Actinomycetes</taxon>
        <taxon>Micromonosporales</taxon>
        <taxon>Micromonosporaceae</taxon>
        <taxon>Micromonospora</taxon>
    </lineage>
</organism>
<dbReference type="InterPro" id="IPR011059">
    <property type="entry name" value="Metal-dep_hydrolase_composite"/>
</dbReference>
<feature type="domain" description="Amidohydrolase-related" evidence="2">
    <location>
        <begin position="398"/>
        <end position="478"/>
    </location>
</feature>
<evidence type="ECO:0000259" key="2">
    <source>
        <dbReference type="Pfam" id="PF01979"/>
    </source>
</evidence>
<reference evidence="4" key="1">
    <citation type="submission" date="2016-06" db="EMBL/GenBank/DDBJ databases">
        <authorList>
            <person name="Varghese N."/>
            <person name="Submissions Spin"/>
        </authorList>
    </citation>
    <scope>NUCLEOTIDE SEQUENCE [LARGE SCALE GENOMIC DNA]</scope>
    <source>
        <strain evidence="4">DSM 43909</strain>
    </source>
</reference>
<dbReference type="PANTHER" id="PTHR43135">
    <property type="entry name" value="ALPHA-D-RIBOSE 1-METHYLPHOSPHONATE 5-TRIPHOSPHATE DIPHOSPHATASE"/>
    <property type="match status" value="1"/>
</dbReference>
<protein>
    <submittedName>
        <fullName evidence="3">Amidohydrolase family protein</fullName>
    </submittedName>
</protein>
<dbReference type="InterPro" id="IPR032466">
    <property type="entry name" value="Metal_Hydrolase"/>
</dbReference>
<dbReference type="SUPFAM" id="SSF51556">
    <property type="entry name" value="Metallo-dependent hydrolases"/>
    <property type="match status" value="1"/>
</dbReference>
<dbReference type="InterPro" id="IPR006311">
    <property type="entry name" value="TAT_signal"/>
</dbReference>
<name>A0A1C4WQ74_MICVI</name>
<dbReference type="Gene3D" id="2.30.40.10">
    <property type="entry name" value="Urease, subunit C, domain 1"/>
    <property type="match status" value="2"/>
</dbReference>
<dbReference type="InterPro" id="IPR051781">
    <property type="entry name" value="Metallo-dep_Hydrolase"/>
</dbReference>
<dbReference type="Gene3D" id="3.20.20.140">
    <property type="entry name" value="Metal-dependent hydrolases"/>
    <property type="match status" value="2"/>
</dbReference>
<proteinExistence type="predicted"/>
<sequence length="555" mass="61656">MGNGVTRRRFLEAGTAAMVGTYAALTPDAARAEEAGASTRQPLAERAPEEGTGPFHKLVIRGGTLIDGTGAAPRGPVDIVVVNQRITQIKQVNERDLPKDRPPFDADHVVDATGMFVMPGFVDLHVHAGGPPKNPETYAYKLWLAHGVTTVRGVALASNDISVRDKERSERNEIVAPRIFNYQHPGNAWGKGPVNSAQSAREWVRWAKDHGVDGIKIRSGAHMRPDIMAALLPEAKKLKMGTVAHLDQTGVEQMNAIDAARLGLGTVTHFYGHFESLVRPGVKLFPSDYDYRNEQVRFSQVADWVNKIYPVRGQEWHAYLREHLDLGTVFDPTFNIYVASRDVTRMRGAEWHDKYTLPSLWDFFQPSTAAHGSYYWDWGTEVETAWKDFYQVWFKLMKDYHDMGGRITTGSDSGFIYQTYGFAYIMELEMLREAGLTPLEVITAATLNGAKTLYEPLGIDNPPIGSVEPGKLADLVIAPEDPTADLTLDPWGRRGGGFKALYGTGHQRLNPQTGQIERVGGIRWTIKDGVVYDARRLLEDVAVEVEKQKAERGSS</sequence>
<feature type="domain" description="Amidohydrolase-related" evidence="2">
    <location>
        <begin position="116"/>
        <end position="302"/>
    </location>
</feature>
<evidence type="ECO:0000256" key="1">
    <source>
        <dbReference type="SAM" id="MobiDB-lite"/>
    </source>
</evidence>
<dbReference type="EMBL" id="LT607411">
    <property type="protein sequence ID" value="SCE98385.1"/>
    <property type="molecule type" value="Genomic_DNA"/>
</dbReference>
<dbReference type="AlphaFoldDB" id="A0A1C4WQ74"/>
<dbReference type="Pfam" id="PF01979">
    <property type="entry name" value="Amidohydro_1"/>
    <property type="match status" value="2"/>
</dbReference>
<keyword evidence="3" id="KW-0378">Hydrolase</keyword>
<evidence type="ECO:0000313" key="3">
    <source>
        <dbReference type="EMBL" id="SCE98385.1"/>
    </source>
</evidence>
<gene>
    <name evidence="3" type="ORF">GA0074695_2665</name>
</gene>
<dbReference type="InterPro" id="IPR006680">
    <property type="entry name" value="Amidohydro-rel"/>
</dbReference>
<dbReference type="Proteomes" id="UP000198242">
    <property type="component" value="Chromosome I"/>
</dbReference>
<feature type="region of interest" description="Disordered" evidence="1">
    <location>
        <begin position="30"/>
        <end position="54"/>
    </location>
</feature>
<dbReference type="RefSeq" id="WP_197698426.1">
    <property type="nucleotide sequence ID" value="NZ_LT607411.1"/>
</dbReference>
<keyword evidence="4" id="KW-1185">Reference proteome</keyword>
<dbReference type="PROSITE" id="PS51318">
    <property type="entry name" value="TAT"/>
    <property type="match status" value="1"/>
</dbReference>
<dbReference type="SUPFAM" id="SSF51338">
    <property type="entry name" value="Composite domain of metallo-dependent hydrolases"/>
    <property type="match status" value="1"/>
</dbReference>